<dbReference type="EC" id="1.13.11.5" evidence="4"/>
<comment type="caution">
    <text evidence="16">The sequence shown here is derived from an EMBL/GenBank/DDBJ whole genome shotgun (WGS) entry which is preliminary data.</text>
</comment>
<accession>A0AAD5RPQ4</accession>
<sequence>MPVTKFDVQERYRYQCGFNSYLESEAVPGALPVGQNSPQKPPLGLYAEKLSGTAFTAPRGENKQTWLYRILPSCGHPPFAAAAAAAAAEDLEGDERGDGKSGGKLLKELHSDKLQYLPNQIRWDPFELPSAGGAQEGDNGEEEEEEEEEGGGQCPDFASGLRPLGGAGDPRMKDGLGIYIYVVGRDMDERSAFYSADGDMLLVPQEGALDVRTEMGHLLVRPMEIAVLPRGVRFRVDLVGNDESGGGKGKRARGYILEIYHGHFNLPELGPIGSNGLANARDFQAPVARFDEEHGATAGSRDAHGEKTAGWTVTTKFNNTLFSTVQPFTPFDIVAWHGNYYPYKYDLGRFNTVGTISYDHPDPSIFTVLTASGSEKHGKGTALADFVIFPPRWLVGEDTFRPPYFHRNTMAEFMGLVGGEYDAKKGGKGGFVPGGASLHNVMSGHGPDGGTVEKARVVEEGGQKPQKVGEGGMAFMFETCLMLGVTNWGLERCKKVQGKYSEESWGGLKVYWKGTEGREVRSHLL</sequence>
<evidence type="ECO:0000256" key="2">
    <source>
        <dbReference type="ARBA" id="ARBA00004704"/>
    </source>
</evidence>
<feature type="active site" description="Proton acceptor" evidence="11">
    <location>
        <position position="360"/>
    </location>
</feature>
<dbReference type="PANTHER" id="PTHR11056:SF0">
    <property type="entry name" value="HOMOGENTISATE 1,2-DIOXYGENASE"/>
    <property type="match status" value="1"/>
</dbReference>
<comment type="cofactor">
    <cofactor evidence="1 12">
        <name>Fe cation</name>
        <dbReference type="ChEBI" id="CHEBI:24875"/>
    </cofactor>
</comment>
<keyword evidence="10" id="KW-0585">Phenylalanine catabolism</keyword>
<evidence type="ECO:0000313" key="16">
    <source>
        <dbReference type="EMBL" id="KAJ2899479.1"/>
    </source>
</evidence>
<evidence type="ECO:0000259" key="15">
    <source>
        <dbReference type="Pfam" id="PF20510"/>
    </source>
</evidence>
<keyword evidence="7" id="KW-0223">Dioxygenase</keyword>
<dbReference type="SUPFAM" id="SSF51182">
    <property type="entry name" value="RmlC-like cupins"/>
    <property type="match status" value="1"/>
</dbReference>
<dbReference type="AlphaFoldDB" id="A0AAD5RPQ4"/>
<keyword evidence="6" id="KW-0828">Tyrosine catabolism</keyword>
<evidence type="ECO:0000256" key="11">
    <source>
        <dbReference type="PIRSR" id="PIRSR605708-1"/>
    </source>
</evidence>
<organism evidence="16 17">
    <name type="scientific">Zalerion maritima</name>
    <dbReference type="NCBI Taxonomy" id="339359"/>
    <lineage>
        <taxon>Eukaryota</taxon>
        <taxon>Fungi</taxon>
        <taxon>Dikarya</taxon>
        <taxon>Ascomycota</taxon>
        <taxon>Pezizomycotina</taxon>
        <taxon>Sordariomycetes</taxon>
        <taxon>Lulworthiomycetidae</taxon>
        <taxon>Lulworthiales</taxon>
        <taxon>Lulworthiaceae</taxon>
        <taxon>Zalerion</taxon>
    </lineage>
</organism>
<name>A0AAD5RPQ4_9PEZI</name>
<keyword evidence="9 12" id="KW-0408">Iron</keyword>
<evidence type="ECO:0000256" key="4">
    <source>
        <dbReference type="ARBA" id="ARBA00013127"/>
    </source>
</evidence>
<dbReference type="InterPro" id="IPR014710">
    <property type="entry name" value="RmlC-like_jellyroll"/>
</dbReference>
<dbReference type="GO" id="GO:0006572">
    <property type="term" value="P:L-tyrosine catabolic process"/>
    <property type="evidence" value="ECO:0007669"/>
    <property type="project" value="UniProtKB-KW"/>
</dbReference>
<evidence type="ECO:0000256" key="10">
    <source>
        <dbReference type="ARBA" id="ARBA00023232"/>
    </source>
</evidence>
<evidence type="ECO:0000256" key="6">
    <source>
        <dbReference type="ARBA" id="ARBA00022878"/>
    </source>
</evidence>
<keyword evidence="17" id="KW-1185">Reference proteome</keyword>
<evidence type="ECO:0000256" key="8">
    <source>
        <dbReference type="ARBA" id="ARBA00023002"/>
    </source>
</evidence>
<dbReference type="Proteomes" id="UP001201980">
    <property type="component" value="Unassembled WGS sequence"/>
</dbReference>
<feature type="binding site" evidence="12">
    <location>
        <position position="412"/>
    </location>
    <ligand>
        <name>Fe cation</name>
        <dbReference type="ChEBI" id="CHEBI:24875"/>
    </ligand>
</feature>
<evidence type="ECO:0000256" key="5">
    <source>
        <dbReference type="ARBA" id="ARBA00022723"/>
    </source>
</evidence>
<dbReference type="InterPro" id="IPR046452">
    <property type="entry name" value="HgmA_N"/>
</dbReference>
<evidence type="ECO:0000256" key="1">
    <source>
        <dbReference type="ARBA" id="ARBA00001962"/>
    </source>
</evidence>
<feature type="binding site" evidence="12">
    <location>
        <position position="421"/>
    </location>
    <ligand>
        <name>homogentisate</name>
        <dbReference type="ChEBI" id="CHEBI:16169"/>
    </ligand>
</feature>
<feature type="compositionally biased region" description="Acidic residues" evidence="13">
    <location>
        <begin position="138"/>
        <end position="150"/>
    </location>
</feature>
<evidence type="ECO:0000256" key="13">
    <source>
        <dbReference type="SAM" id="MobiDB-lite"/>
    </source>
</evidence>
<evidence type="ECO:0000256" key="7">
    <source>
        <dbReference type="ARBA" id="ARBA00022964"/>
    </source>
</evidence>
<feature type="region of interest" description="Disordered" evidence="13">
    <location>
        <begin position="125"/>
        <end position="168"/>
    </location>
</feature>
<keyword evidence="8" id="KW-0560">Oxidoreductase</keyword>
<dbReference type="Gene3D" id="2.60.120.10">
    <property type="entry name" value="Jelly Rolls"/>
    <property type="match status" value="1"/>
</dbReference>
<feature type="domain" description="Homogentisate 1,2-dioxygenase N-terminal" evidence="15">
    <location>
        <begin position="13"/>
        <end position="130"/>
    </location>
</feature>
<evidence type="ECO:0000313" key="17">
    <source>
        <dbReference type="Proteomes" id="UP001201980"/>
    </source>
</evidence>
<feature type="domain" description="Homogentisate 1,2-dioxygenase N-terminal" evidence="15">
    <location>
        <begin position="155"/>
        <end position="347"/>
    </location>
</feature>
<dbReference type="FunFam" id="2.60.120.10:FF:000034">
    <property type="entry name" value="Homogentisate 1,2-dioxygenase"/>
    <property type="match status" value="1"/>
</dbReference>
<dbReference type="CDD" id="cd07000">
    <property type="entry name" value="cupin_HGO_N"/>
    <property type="match status" value="1"/>
</dbReference>
<comment type="similarity">
    <text evidence="3">Belongs to the homogentisate dioxygenase family.</text>
</comment>
<dbReference type="InterPro" id="IPR046451">
    <property type="entry name" value="HgmA_C"/>
</dbReference>
<dbReference type="GO" id="GO:0005737">
    <property type="term" value="C:cytoplasm"/>
    <property type="evidence" value="ECO:0007669"/>
    <property type="project" value="TreeGrafter"/>
</dbReference>
<dbReference type="GO" id="GO:0004411">
    <property type="term" value="F:homogentisate 1,2-dioxygenase activity"/>
    <property type="evidence" value="ECO:0007669"/>
    <property type="project" value="UniProtKB-EC"/>
</dbReference>
<evidence type="ECO:0000256" key="12">
    <source>
        <dbReference type="PIRSR" id="PIRSR605708-2"/>
    </source>
</evidence>
<dbReference type="PANTHER" id="PTHR11056">
    <property type="entry name" value="HOMOGENTISATE 1,2-DIOXYGENASE"/>
    <property type="match status" value="1"/>
</dbReference>
<evidence type="ECO:0000256" key="3">
    <source>
        <dbReference type="ARBA" id="ARBA00007757"/>
    </source>
</evidence>
<dbReference type="InterPro" id="IPR005708">
    <property type="entry name" value="Homogentis_dOase"/>
</dbReference>
<protein>
    <recommendedName>
        <fullName evidence="4">homogentisate 1,2-dioxygenase</fullName>
        <ecNumber evidence="4">1.13.11.5</ecNumber>
    </recommendedName>
</protein>
<dbReference type="Pfam" id="PF04209">
    <property type="entry name" value="HgmA_C"/>
    <property type="match status" value="1"/>
</dbReference>
<evidence type="ECO:0000259" key="14">
    <source>
        <dbReference type="Pfam" id="PF04209"/>
    </source>
</evidence>
<feature type="domain" description="Homogentisate 1,2-dioxygenase C-terminal" evidence="14">
    <location>
        <begin position="349"/>
        <end position="509"/>
    </location>
</feature>
<reference evidence="16" key="1">
    <citation type="submission" date="2022-07" db="EMBL/GenBank/DDBJ databases">
        <title>Draft genome sequence of Zalerion maritima ATCC 34329, a (micro)plastics degrading marine fungus.</title>
        <authorList>
            <person name="Paco A."/>
            <person name="Goncalves M.F.M."/>
            <person name="Rocha-Santos T.A.P."/>
            <person name="Alves A."/>
        </authorList>
    </citation>
    <scope>NUCLEOTIDE SEQUENCE</scope>
    <source>
        <strain evidence="16">ATCC 34329</strain>
    </source>
</reference>
<feature type="binding site" evidence="12">
    <location>
        <position position="445"/>
    </location>
    <ligand>
        <name>homogentisate</name>
        <dbReference type="ChEBI" id="CHEBI:16169"/>
    </ligand>
</feature>
<proteinExistence type="inferred from homology"/>
<keyword evidence="5 12" id="KW-0479">Metal-binding</keyword>
<comment type="pathway">
    <text evidence="2">Amino-acid degradation; L-phenylalanine degradation; acetoacetate and fumarate from L-phenylalanine: step 4/6.</text>
</comment>
<feature type="binding site" evidence="12">
    <location>
        <position position="406"/>
    </location>
    <ligand>
        <name>Fe cation</name>
        <dbReference type="ChEBI" id="CHEBI:24875"/>
    </ligand>
</feature>
<gene>
    <name evidence="16" type="ORF">MKZ38_003036</name>
</gene>
<dbReference type="Pfam" id="PF20510">
    <property type="entry name" value="HgmA_N"/>
    <property type="match status" value="2"/>
</dbReference>
<dbReference type="GO" id="GO:0046872">
    <property type="term" value="F:metal ion binding"/>
    <property type="evidence" value="ECO:0007669"/>
    <property type="project" value="UniProtKB-KW"/>
</dbReference>
<evidence type="ECO:0000256" key="9">
    <source>
        <dbReference type="ARBA" id="ARBA00023004"/>
    </source>
</evidence>
<dbReference type="InterPro" id="IPR011051">
    <property type="entry name" value="RmlC_Cupin_sf"/>
</dbReference>
<feature type="binding site" evidence="12">
    <location>
        <position position="445"/>
    </location>
    <ligand>
        <name>Fe cation</name>
        <dbReference type="ChEBI" id="CHEBI:24875"/>
    </ligand>
</feature>
<dbReference type="GO" id="GO:0006559">
    <property type="term" value="P:L-phenylalanine catabolic process"/>
    <property type="evidence" value="ECO:0007669"/>
    <property type="project" value="UniProtKB-KW"/>
</dbReference>
<dbReference type="EMBL" id="JAKWBI020000196">
    <property type="protein sequence ID" value="KAJ2899479.1"/>
    <property type="molecule type" value="Genomic_DNA"/>
</dbReference>